<dbReference type="RefSeq" id="WP_069965151.1">
    <property type="nucleotide sequence ID" value="NZ_CM124774.1"/>
</dbReference>
<dbReference type="AlphaFoldDB" id="A0A1E5QR42"/>
<dbReference type="NCBIfam" id="TIGR02241">
    <property type="entry name" value="conserved hypothetical phage tail region protein"/>
    <property type="match status" value="1"/>
</dbReference>
<proteinExistence type="predicted"/>
<dbReference type="InterPro" id="IPR010667">
    <property type="entry name" value="Phage_T4_Gp19"/>
</dbReference>
<name>A0A1E5QR42_9CYAN</name>
<dbReference type="EMBL" id="MJGC01000010">
    <property type="protein sequence ID" value="OEJ77155.1"/>
    <property type="molecule type" value="Genomic_DNA"/>
</dbReference>
<dbReference type="STRING" id="1781255.BH720_00300"/>
<gene>
    <name evidence="1" type="ORF">BH720_00300</name>
</gene>
<protein>
    <submittedName>
        <fullName evidence="1">Phage tail protein</fullName>
    </submittedName>
</protein>
<accession>A0A1E5QR42</accession>
<dbReference type="PANTHER" id="PTHR38009:SF1">
    <property type="entry name" value="CONSERVED HYPOTHETICAL PHAGE TAIL PROTEIN"/>
    <property type="match status" value="1"/>
</dbReference>
<dbReference type="PANTHER" id="PTHR38009">
    <property type="entry name" value="CONSERVED HYPOTHETICAL PHAGE TAIL PROTEIN"/>
    <property type="match status" value="1"/>
</dbReference>
<reference evidence="1" key="1">
    <citation type="submission" date="2016-09" db="EMBL/GenBank/DDBJ databases">
        <title>Draft genome of thermotolerant cyanobacterium Desertifilum sp. strain IPPAS B-1220.</title>
        <authorList>
            <person name="Sinetova M.A."/>
            <person name="Bolakhan K."/>
            <person name="Zayadan B.K."/>
            <person name="Mironov K.S."/>
            <person name="Ustinova V."/>
            <person name="Kupriyanova E.V."/>
            <person name="Sidorov R.A."/>
            <person name="Skrypnik A.N."/>
            <person name="Gogoleva N.E."/>
            <person name="Gogolev Y.V."/>
            <person name="Los D.A."/>
        </authorList>
    </citation>
    <scope>NUCLEOTIDE SEQUENCE [LARGE SCALE GENOMIC DNA]</scope>
    <source>
        <strain evidence="1">IPPAS B-1220</strain>
    </source>
</reference>
<dbReference type="GO" id="GO:0005198">
    <property type="term" value="F:structural molecule activity"/>
    <property type="evidence" value="ECO:0007669"/>
    <property type="project" value="InterPro"/>
</dbReference>
<comment type="caution">
    <text evidence="1">The sequence shown here is derived from an EMBL/GenBank/DDBJ whole genome shotgun (WGS) entry which is preliminary data.</text>
</comment>
<organism evidence="1">
    <name type="scientific">Desertifilum tharense IPPAS B-1220</name>
    <dbReference type="NCBI Taxonomy" id="1781255"/>
    <lineage>
        <taxon>Bacteria</taxon>
        <taxon>Bacillati</taxon>
        <taxon>Cyanobacteriota</taxon>
        <taxon>Cyanophyceae</taxon>
        <taxon>Desertifilales</taxon>
        <taxon>Desertifilaceae</taxon>
        <taxon>Desertifilum</taxon>
    </lineage>
</organism>
<evidence type="ECO:0000313" key="1">
    <source>
        <dbReference type="EMBL" id="OEJ77155.1"/>
    </source>
</evidence>
<sequence length="154" mass="16806">MAEEELLVSCRFYFEADGLTDKQVLELSGLTSENPSAGADKVLGSGKGAVNLRQAAPTRVKFTPVTVKVVATTNKDLYQWYADCNKNEGGKSDWASNRKSCSIKVYDQGGEAKAEWQLLNAYPNKYEGPKLEAGANDVANETVTLVHEGIKRVM</sequence>
<dbReference type="InterPro" id="IPR011747">
    <property type="entry name" value="CHP02241"/>
</dbReference>
<dbReference type="Pfam" id="PF06841">
    <property type="entry name" value="Phage_T4_gp19"/>
    <property type="match status" value="1"/>
</dbReference>